<dbReference type="EMBL" id="AP008957">
    <property type="protein sequence ID" value="BAH36047.1"/>
    <property type="molecule type" value="Genomic_DNA"/>
</dbReference>
<proteinExistence type="predicted"/>
<sequence length="216" mass="22108">MPGGSEMRSRGFKRALGSIVAASAAVVGLVVMTPATASAAPAILPPPVSVSAADNAITFTITNPNPRFSFINCTVAILNARDVPDVIRDPAKLLQPGVLVYPTVSNILDLFAVSPGQTITRTVGNLPAGVYAVAGACVRLLDPTNPTISIPQAVVVGGWFEGAGTGSLSGSLEDLGYNTVQDLIDAWNRISSGSSGGSFQFEYQGGSDFEVVGPTS</sequence>
<dbReference type="HOGENOM" id="CLU_1276772_0_0_11"/>
<accession>C0ZS55</accession>
<dbReference type="AlphaFoldDB" id="C0ZS55"/>
<feature type="signal peptide" evidence="1">
    <location>
        <begin position="1"/>
        <end position="39"/>
    </location>
</feature>
<dbReference type="Proteomes" id="UP000002204">
    <property type="component" value="Chromosome"/>
</dbReference>
<dbReference type="eggNOG" id="ENOG5031WGP">
    <property type="taxonomic scope" value="Bacteria"/>
</dbReference>
<gene>
    <name evidence="2" type="ordered locus">RER_53390</name>
</gene>
<evidence type="ECO:0000313" key="3">
    <source>
        <dbReference type="Proteomes" id="UP000002204"/>
    </source>
</evidence>
<feature type="chain" id="PRO_5002903799" evidence="1">
    <location>
        <begin position="40"/>
        <end position="216"/>
    </location>
</feature>
<evidence type="ECO:0000256" key="1">
    <source>
        <dbReference type="SAM" id="SignalP"/>
    </source>
</evidence>
<name>C0ZS55_RHOE4</name>
<keyword evidence="1" id="KW-0732">Signal</keyword>
<reference evidence="3" key="1">
    <citation type="submission" date="2005-03" db="EMBL/GenBank/DDBJ databases">
        <title>Comparison of the complete genome sequences of Rhodococcus erythropolis PR4 and Rhodococcus opacus B4.</title>
        <authorList>
            <person name="Takarada H."/>
            <person name="Sekine M."/>
            <person name="Hosoyama A."/>
            <person name="Yamada R."/>
            <person name="Fujisawa T."/>
            <person name="Omata S."/>
            <person name="Shimizu A."/>
            <person name="Tsukatani N."/>
            <person name="Tanikawa S."/>
            <person name="Fujita N."/>
            <person name="Harayama S."/>
        </authorList>
    </citation>
    <scope>NUCLEOTIDE SEQUENCE [LARGE SCALE GENOMIC DNA]</scope>
    <source>
        <strain evidence="3">PR4 / NBRC 100887</strain>
    </source>
</reference>
<reference evidence="2 3" key="2">
    <citation type="journal article" date="2006" name="Environ. Microbiol.">
        <title>Sequence analysis of three plasmids harboured in Rhodococcus erythropolis strain PR4.</title>
        <authorList>
            <person name="Sekine M."/>
            <person name="Tanikawa S."/>
            <person name="Omata S."/>
            <person name="Saito M."/>
            <person name="Fujisawa T."/>
            <person name="Tsukatani N."/>
            <person name="Tajima T."/>
            <person name="Sekigawa T."/>
            <person name="Kosugi H."/>
            <person name="Matsuo Y."/>
            <person name="Nishiko R."/>
            <person name="Imamura K."/>
            <person name="Ito M."/>
            <person name="Narita H."/>
            <person name="Tago S."/>
            <person name="Fujita N."/>
            <person name="Harayama S."/>
        </authorList>
    </citation>
    <scope>NUCLEOTIDE SEQUENCE [LARGE SCALE GENOMIC DNA]</scope>
    <source>
        <strain evidence="3">PR4 / NBRC 100887</strain>
    </source>
</reference>
<protein>
    <submittedName>
        <fullName evidence="2">Uncharacterized protein</fullName>
    </submittedName>
</protein>
<evidence type="ECO:0000313" key="2">
    <source>
        <dbReference type="EMBL" id="BAH36047.1"/>
    </source>
</evidence>
<dbReference type="KEGG" id="rer:RER_53390"/>
<organism evidence="2 3">
    <name type="scientific">Rhodococcus erythropolis (strain PR4 / NBRC 100887)</name>
    <dbReference type="NCBI Taxonomy" id="234621"/>
    <lineage>
        <taxon>Bacteria</taxon>
        <taxon>Bacillati</taxon>
        <taxon>Actinomycetota</taxon>
        <taxon>Actinomycetes</taxon>
        <taxon>Mycobacteriales</taxon>
        <taxon>Nocardiaceae</taxon>
        <taxon>Rhodococcus</taxon>
        <taxon>Rhodococcus erythropolis group</taxon>
    </lineage>
</organism>